<dbReference type="InterPro" id="IPR004131">
    <property type="entry name" value="PPase-energised_H-pump"/>
</dbReference>
<dbReference type="InParanoid" id="Q231W2"/>
<proteinExistence type="inferred from homology"/>
<evidence type="ECO:0000256" key="8">
    <source>
        <dbReference type="ARBA" id="ARBA00023065"/>
    </source>
</evidence>
<feature type="transmembrane region" description="Helical" evidence="10">
    <location>
        <begin position="647"/>
        <end position="670"/>
    </location>
</feature>
<dbReference type="GeneID" id="7823295"/>
<dbReference type="AlphaFoldDB" id="Q231W2"/>
<dbReference type="eggNOG" id="ENOG502QPJC">
    <property type="taxonomic scope" value="Eukaryota"/>
</dbReference>
<feature type="transmembrane region" description="Helical" evidence="10">
    <location>
        <begin position="6"/>
        <end position="25"/>
    </location>
</feature>
<feature type="transmembrane region" description="Helical" evidence="10">
    <location>
        <begin position="440"/>
        <end position="463"/>
    </location>
</feature>
<gene>
    <name evidence="11" type="ORF">TTHERM_00735340</name>
</gene>
<name>Q231W2_TETTS</name>
<keyword evidence="6" id="KW-1278">Translocase</keyword>
<evidence type="ECO:0000313" key="12">
    <source>
        <dbReference type="Proteomes" id="UP000009168"/>
    </source>
</evidence>
<feature type="transmembrane region" description="Helical" evidence="10">
    <location>
        <begin position="348"/>
        <end position="367"/>
    </location>
</feature>
<feature type="transmembrane region" description="Helical" evidence="10">
    <location>
        <begin position="469"/>
        <end position="491"/>
    </location>
</feature>
<keyword evidence="9 10" id="KW-0472">Membrane</keyword>
<evidence type="ECO:0000256" key="6">
    <source>
        <dbReference type="ARBA" id="ARBA00022967"/>
    </source>
</evidence>
<dbReference type="OMA" id="AFCAIRS"/>
<evidence type="ECO:0000313" key="11">
    <source>
        <dbReference type="EMBL" id="EAR91338.1"/>
    </source>
</evidence>
<evidence type="ECO:0000256" key="5">
    <source>
        <dbReference type="ARBA" id="ARBA00022842"/>
    </source>
</evidence>
<dbReference type="HOGENOM" id="CLU_008743_3_0_1"/>
<comment type="subcellular location">
    <subcellularLocation>
        <location evidence="1">Endomembrane system</location>
        <topology evidence="1">Multi-pass membrane protein</topology>
    </subcellularLocation>
</comment>
<feature type="transmembrane region" description="Helical" evidence="10">
    <location>
        <begin position="575"/>
        <end position="595"/>
    </location>
</feature>
<dbReference type="GO" id="GO:0009678">
    <property type="term" value="F:diphosphate hydrolysis-driven proton transmembrane transporter activity"/>
    <property type="evidence" value="ECO:0007669"/>
    <property type="project" value="UniProtKB-EC"/>
</dbReference>
<evidence type="ECO:0000256" key="3">
    <source>
        <dbReference type="ARBA" id="ARBA00022448"/>
    </source>
</evidence>
<dbReference type="NCBIfam" id="TIGR01104">
    <property type="entry name" value="V_PPase"/>
    <property type="match status" value="1"/>
</dbReference>
<dbReference type="Proteomes" id="UP000009168">
    <property type="component" value="Unassembled WGS sequence"/>
</dbReference>
<feature type="transmembrane region" description="Helical" evidence="10">
    <location>
        <begin position="155"/>
        <end position="182"/>
    </location>
</feature>
<dbReference type="PANTHER" id="PTHR31998">
    <property type="entry name" value="K(+)-INSENSITIVE PYROPHOSPHATE-ENERGIZED PROTON PUMP"/>
    <property type="match status" value="1"/>
</dbReference>
<feature type="transmembrane region" description="Helical" evidence="10">
    <location>
        <begin position="111"/>
        <end position="134"/>
    </location>
</feature>
<keyword evidence="3" id="KW-0813">Transport</keyword>
<feature type="transmembrane region" description="Helical" evidence="10">
    <location>
        <begin position="741"/>
        <end position="763"/>
    </location>
</feature>
<evidence type="ECO:0000256" key="4">
    <source>
        <dbReference type="ARBA" id="ARBA00022692"/>
    </source>
</evidence>
<organism evidence="11 12">
    <name type="scientific">Tetrahymena thermophila (strain SB210)</name>
    <dbReference type="NCBI Taxonomy" id="312017"/>
    <lineage>
        <taxon>Eukaryota</taxon>
        <taxon>Sar</taxon>
        <taxon>Alveolata</taxon>
        <taxon>Ciliophora</taxon>
        <taxon>Intramacronucleata</taxon>
        <taxon>Oligohymenophorea</taxon>
        <taxon>Hymenostomatida</taxon>
        <taxon>Tetrahymenina</taxon>
        <taxon>Tetrahymenidae</taxon>
        <taxon>Tetrahymena</taxon>
    </lineage>
</organism>
<dbReference type="EC" id="7.1.3.1" evidence="2"/>
<reference evidence="12" key="1">
    <citation type="journal article" date="2006" name="PLoS Biol.">
        <title>Macronuclear genome sequence of the ciliate Tetrahymena thermophila, a model eukaryote.</title>
        <authorList>
            <person name="Eisen J.A."/>
            <person name="Coyne R.S."/>
            <person name="Wu M."/>
            <person name="Wu D."/>
            <person name="Thiagarajan M."/>
            <person name="Wortman J.R."/>
            <person name="Badger J.H."/>
            <person name="Ren Q."/>
            <person name="Amedeo P."/>
            <person name="Jones K.M."/>
            <person name="Tallon L.J."/>
            <person name="Delcher A.L."/>
            <person name="Salzberg S.L."/>
            <person name="Silva J.C."/>
            <person name="Haas B.J."/>
            <person name="Majoros W.H."/>
            <person name="Farzad M."/>
            <person name="Carlton J.M."/>
            <person name="Smith R.K. Jr."/>
            <person name="Garg J."/>
            <person name="Pearlman R.E."/>
            <person name="Karrer K.M."/>
            <person name="Sun L."/>
            <person name="Manning G."/>
            <person name="Elde N.C."/>
            <person name="Turkewitz A.P."/>
            <person name="Asai D.J."/>
            <person name="Wilkes D.E."/>
            <person name="Wang Y."/>
            <person name="Cai H."/>
            <person name="Collins K."/>
            <person name="Stewart B.A."/>
            <person name="Lee S.R."/>
            <person name="Wilamowska K."/>
            <person name="Weinberg Z."/>
            <person name="Ruzzo W.L."/>
            <person name="Wloga D."/>
            <person name="Gaertig J."/>
            <person name="Frankel J."/>
            <person name="Tsao C.-C."/>
            <person name="Gorovsky M.A."/>
            <person name="Keeling P.J."/>
            <person name="Waller R.F."/>
            <person name="Patron N.J."/>
            <person name="Cherry J.M."/>
            <person name="Stover N.A."/>
            <person name="Krieger C.J."/>
            <person name="del Toro C."/>
            <person name="Ryder H.F."/>
            <person name="Williamson S.C."/>
            <person name="Barbeau R.A."/>
            <person name="Hamilton E.P."/>
            <person name="Orias E."/>
        </authorList>
    </citation>
    <scope>NUCLEOTIDE SEQUENCE [LARGE SCALE GENOMIC DNA]</scope>
    <source>
        <strain evidence="12">SB210</strain>
    </source>
</reference>
<feature type="transmembrane region" description="Helical" evidence="10">
    <location>
        <begin position="307"/>
        <end position="327"/>
    </location>
</feature>
<feature type="transmembrane region" description="Helical" evidence="10">
    <location>
        <begin position="394"/>
        <end position="413"/>
    </location>
</feature>
<keyword evidence="5" id="KW-0460">Magnesium</keyword>
<evidence type="ECO:0000256" key="2">
    <source>
        <dbReference type="ARBA" id="ARBA00013242"/>
    </source>
</evidence>
<accession>Q231W2</accession>
<feature type="transmembrane region" description="Helical" evidence="10">
    <location>
        <begin position="535"/>
        <end position="555"/>
    </location>
</feature>
<dbReference type="GO" id="GO:0004427">
    <property type="term" value="F:inorganic diphosphate phosphatase activity"/>
    <property type="evidence" value="ECO:0007669"/>
    <property type="project" value="InterPro"/>
</dbReference>
<dbReference type="KEGG" id="tet:TTHERM_00735340"/>
<evidence type="ECO:0000256" key="1">
    <source>
        <dbReference type="ARBA" id="ARBA00004127"/>
    </source>
</evidence>
<dbReference type="GO" id="GO:0016020">
    <property type="term" value="C:membrane"/>
    <property type="evidence" value="ECO:0007669"/>
    <property type="project" value="InterPro"/>
</dbReference>
<evidence type="ECO:0000256" key="10">
    <source>
        <dbReference type="SAM" id="Phobius"/>
    </source>
</evidence>
<keyword evidence="4 10" id="KW-0812">Transmembrane</keyword>
<dbReference type="OrthoDB" id="5210at2759"/>
<dbReference type="RefSeq" id="XP_001011583.1">
    <property type="nucleotide sequence ID" value="XM_001011583.3"/>
</dbReference>
<dbReference type="HAMAP" id="MF_01129">
    <property type="entry name" value="PPase_energized_pump"/>
    <property type="match status" value="1"/>
</dbReference>
<dbReference type="NCBIfam" id="NF001960">
    <property type="entry name" value="PRK00733.3-5"/>
    <property type="match status" value="1"/>
</dbReference>
<feature type="transmembrane region" description="Helical" evidence="10">
    <location>
        <begin position="81"/>
        <end position="99"/>
    </location>
</feature>
<keyword evidence="8" id="KW-0406">Ion transport</keyword>
<keyword evidence="7 10" id="KW-1133">Transmembrane helix</keyword>
<dbReference type="Pfam" id="PF03030">
    <property type="entry name" value="H_PPase"/>
    <property type="match status" value="1"/>
</dbReference>
<evidence type="ECO:0000256" key="9">
    <source>
        <dbReference type="ARBA" id="ARBA00023136"/>
    </source>
</evidence>
<dbReference type="FunCoup" id="Q231W2">
    <property type="interactions" value="20"/>
</dbReference>
<evidence type="ECO:0000256" key="7">
    <source>
        <dbReference type="ARBA" id="ARBA00022989"/>
    </source>
</evidence>
<protein>
    <recommendedName>
        <fullName evidence="2">H(+)-exporting diphosphatase</fullName>
        <ecNumber evidence="2">7.1.3.1</ecNumber>
    </recommendedName>
</protein>
<keyword evidence="12" id="KW-1185">Reference proteome</keyword>
<dbReference type="PIRSF" id="PIRSF001265">
    <property type="entry name" value="H+-PPase"/>
    <property type="match status" value="1"/>
</dbReference>
<sequence length="772" mass="81432">MTISYGASLGIIFASTGLGLAWGFYNWLTVKKVNLDEQPGDEGNGLRTRMQDEESKDGVHGILDIGQKIKEGAKAFLHEEYKFCAIMLGVMALIVYFAVDSQNENAEWRPYVAISFLVGGITSMVCGYISMMIATESNYRVAHSAKSGLSEGFKIALAAGCSMGFILVSIALGMITLLIVIYKAIHVGDKTLYLVGQEDYIAQLFEFIAGFGLGGSTVGLFGRVGGGIYTKAADVGADLVGKVEQDLPEDSPRNPATIADNVGDNVGDVAGMGADLFGSFAESTCAALVVSGHSLYTTDGYRDLDSLLYPLMVSAFGILCCIIVSFYGVYINKVEQESDIESSLKKQLLFSSILITPAVIGAAFMNLPNDFNFVTGTQIVGNDLSNIVKEKHSYQAFICVLIGLWAGLAIGYITEYMTSHSYSPVREVAESCKTGAATNIIYGLALGYLSTIVPIFCIAIAAYVSLKLIGYYGVALAALGMLSNLTIGLAIDGYGPISDNAGGIAEMAEMGEHIRKRTDALDAAGNTTAAIGKGFAIGSAALVSLSLFGGFLTNASASNVGTQLKQAQTQVVNPLVFAFLLIGAMLPYAFSAFTMKSVGKAALEMVEEIRRQIRNEPGILTGDKEPDYQSCIAISTKSSLKEMIAPGALVILSPILTGIFFGPLAVAGLLPGALISGVQMAISSSNTGGAWDNAKKYIEGGNLQSKEGVALKKGSEEHKAAVIGDTVGDPLKDTSGPALNILVKLMAILSLVFARFFCLTGFLTRDSVLGTD</sequence>
<dbReference type="GO" id="GO:0012505">
    <property type="term" value="C:endomembrane system"/>
    <property type="evidence" value="ECO:0007669"/>
    <property type="project" value="UniProtKB-SubCell"/>
</dbReference>
<dbReference type="EMBL" id="GG662786">
    <property type="protein sequence ID" value="EAR91338.1"/>
    <property type="molecule type" value="Genomic_DNA"/>
</dbReference>